<dbReference type="Pfam" id="PF05045">
    <property type="entry name" value="RgpF"/>
    <property type="match status" value="1"/>
</dbReference>
<reference evidence="2" key="1">
    <citation type="submission" date="2020-01" db="EMBL/GenBank/DDBJ databases">
        <authorList>
            <person name="Rat A."/>
        </authorList>
    </citation>
    <scope>NUCLEOTIDE SEQUENCE</scope>
    <source>
        <strain evidence="2">LMG 31231</strain>
    </source>
</reference>
<evidence type="ECO:0000313" key="2">
    <source>
        <dbReference type="EMBL" id="MBR0674137.1"/>
    </source>
</evidence>
<dbReference type="InterPro" id="IPR007739">
    <property type="entry name" value="RgpF"/>
</dbReference>
<evidence type="ECO:0000313" key="3">
    <source>
        <dbReference type="Proteomes" id="UP001138751"/>
    </source>
</evidence>
<gene>
    <name evidence="2" type="ORF">GXW76_23400</name>
</gene>
<keyword evidence="3" id="KW-1185">Reference proteome</keyword>
<proteinExistence type="predicted"/>
<sequence>MQRIRRTVNDLAYRAFCVGTKLAQAPAVIREGTPRILSDEVTTPVQGDRFAIVVKYAKFGLTEDFTDLLAALKRARVNAIVVCNGHLAPEEAARLRSLAHRIMVRPNIGRDMGAYRAATLHLHRSGLMPSRVLYFNDSVIYLRGQGLDDMVAALAESSYDVAGTFENHEFAHHVGTYAFSISGAVFADRNVQRFWRRYRPYDLRPYAIRRGEVAYTECVRRCGYRIDVIYSADKLASRLGALPFHTLVEHLRYIPFGAFRDYAINDLIAGAVKTGALLYRKAPESAPPPARTPRLSDYRSRTVPTNEEAEAHAQFLRLSETMKSEVLINHMMGLIINCSQVHYGFGLFHRVMGSPLVKKDLLVRGVFFEHDCTRILDTVPAERRNGIMRELISRGRPVNFDWMRRFRLRHGLI</sequence>
<accession>A0A9X9X408</accession>
<evidence type="ECO:0000256" key="1">
    <source>
        <dbReference type="SAM" id="MobiDB-lite"/>
    </source>
</evidence>
<protein>
    <submittedName>
        <fullName evidence="2">Lipopolysaccharide biosynthesis protein</fullName>
    </submittedName>
</protein>
<dbReference type="EMBL" id="JAAEDM010000117">
    <property type="protein sequence ID" value="MBR0674137.1"/>
    <property type="molecule type" value="Genomic_DNA"/>
</dbReference>
<dbReference type="AlphaFoldDB" id="A0A9X9X408"/>
<dbReference type="RefSeq" id="WP_211864562.1">
    <property type="nucleotide sequence ID" value="NZ_JAAEDM010000117.1"/>
</dbReference>
<organism evidence="2 3">
    <name type="scientific">Neoroseomonas soli</name>
    <dbReference type="NCBI Taxonomy" id="1081025"/>
    <lineage>
        <taxon>Bacteria</taxon>
        <taxon>Pseudomonadati</taxon>
        <taxon>Pseudomonadota</taxon>
        <taxon>Alphaproteobacteria</taxon>
        <taxon>Acetobacterales</taxon>
        <taxon>Acetobacteraceae</taxon>
        <taxon>Neoroseomonas</taxon>
    </lineage>
</organism>
<reference evidence="2" key="2">
    <citation type="journal article" date="2021" name="Syst. Appl. Microbiol.">
        <title>Roseomonas hellenica sp. nov., isolated from roots of wild-growing Alkanna tinctoria.</title>
        <authorList>
            <person name="Rat A."/>
            <person name="Naranjo H.D."/>
            <person name="Lebbe L."/>
            <person name="Cnockaert M."/>
            <person name="Krigas N."/>
            <person name="Grigoriadou K."/>
            <person name="Maloupa E."/>
            <person name="Willems A."/>
        </authorList>
    </citation>
    <scope>NUCLEOTIDE SEQUENCE</scope>
    <source>
        <strain evidence="2">LMG 31231</strain>
    </source>
</reference>
<feature type="region of interest" description="Disordered" evidence="1">
    <location>
        <begin position="283"/>
        <end position="302"/>
    </location>
</feature>
<name>A0A9X9X408_9PROT</name>
<comment type="caution">
    <text evidence="2">The sequence shown here is derived from an EMBL/GenBank/DDBJ whole genome shotgun (WGS) entry which is preliminary data.</text>
</comment>
<dbReference type="Proteomes" id="UP001138751">
    <property type="component" value="Unassembled WGS sequence"/>
</dbReference>